<protein>
    <submittedName>
        <fullName evidence="3">Carboxyl-terminal processing protease</fullName>
    </submittedName>
</protein>
<dbReference type="AlphaFoldDB" id="A0A1N6CZ79"/>
<dbReference type="InterPro" id="IPR029045">
    <property type="entry name" value="ClpP/crotonase-like_dom_sf"/>
</dbReference>
<dbReference type="EMBL" id="FSQW01000001">
    <property type="protein sequence ID" value="SIN63753.1"/>
    <property type="molecule type" value="Genomic_DNA"/>
</dbReference>
<proteinExistence type="predicted"/>
<dbReference type="RefSeq" id="WP_084192522.1">
    <property type="nucleotide sequence ID" value="NZ_FSQW01000001.1"/>
</dbReference>
<keyword evidence="4" id="KW-1185">Reference proteome</keyword>
<feature type="domain" description="Tail specific protease" evidence="2">
    <location>
        <begin position="231"/>
        <end position="341"/>
    </location>
</feature>
<dbReference type="Gene3D" id="3.90.226.10">
    <property type="entry name" value="2-enoyl-CoA Hydratase, Chain A, domain 1"/>
    <property type="match status" value="1"/>
</dbReference>
<dbReference type="OrthoDB" id="9812068at2"/>
<feature type="signal peptide" evidence="1">
    <location>
        <begin position="1"/>
        <end position="20"/>
    </location>
</feature>
<dbReference type="SUPFAM" id="SSF52096">
    <property type="entry name" value="ClpP/crotonase"/>
    <property type="match status" value="1"/>
</dbReference>
<keyword evidence="3" id="KW-0645">Protease</keyword>
<dbReference type="Gene3D" id="2.30.42.10">
    <property type="match status" value="1"/>
</dbReference>
<dbReference type="STRING" id="1123272.SAMN02745824_1287"/>
<dbReference type="Proteomes" id="UP000185192">
    <property type="component" value="Unassembled WGS sequence"/>
</dbReference>
<organism evidence="3 4">
    <name type="scientific">Parasphingorhabdus marina DSM 22363</name>
    <dbReference type="NCBI Taxonomy" id="1123272"/>
    <lineage>
        <taxon>Bacteria</taxon>
        <taxon>Pseudomonadati</taxon>
        <taxon>Pseudomonadota</taxon>
        <taxon>Alphaproteobacteria</taxon>
        <taxon>Sphingomonadales</taxon>
        <taxon>Sphingomonadaceae</taxon>
        <taxon>Parasphingorhabdus</taxon>
    </lineage>
</organism>
<gene>
    <name evidence="3" type="ORF">SAMN02745824_1287</name>
</gene>
<feature type="chain" id="PRO_5012116526" evidence="1">
    <location>
        <begin position="21"/>
        <end position="428"/>
    </location>
</feature>
<reference evidence="4" key="1">
    <citation type="submission" date="2016-11" db="EMBL/GenBank/DDBJ databases">
        <authorList>
            <person name="Varghese N."/>
            <person name="Submissions S."/>
        </authorList>
    </citation>
    <scope>NUCLEOTIDE SEQUENCE [LARGE SCALE GENOMIC DNA]</scope>
    <source>
        <strain evidence="4">DSM 22363</strain>
    </source>
</reference>
<dbReference type="GO" id="GO:0008236">
    <property type="term" value="F:serine-type peptidase activity"/>
    <property type="evidence" value="ECO:0007669"/>
    <property type="project" value="InterPro"/>
</dbReference>
<evidence type="ECO:0000313" key="4">
    <source>
        <dbReference type="Proteomes" id="UP000185192"/>
    </source>
</evidence>
<evidence type="ECO:0000259" key="2">
    <source>
        <dbReference type="Pfam" id="PF03572"/>
    </source>
</evidence>
<dbReference type="Pfam" id="PF03572">
    <property type="entry name" value="Peptidase_S41"/>
    <property type="match status" value="1"/>
</dbReference>
<dbReference type="InterPro" id="IPR005151">
    <property type="entry name" value="Tail-specific_protease"/>
</dbReference>
<keyword evidence="3" id="KW-0378">Hydrolase</keyword>
<sequence length="428" mass="46353">MIRHLLLAAMASLGTVPLAAANTQIADSETVAEAFDAVAAWQEFEDTLRLFYAYIDRDDMDVEAQLQRSKAAALAATDRESFRKLLHQTALTFSDPHFLVGPLDETDYSIIPSGSDLKTIFRDSRLYVLDVRAGSAADDAGIRPGWEIVGIDGQPVREAVQQPFGDLLPNPSPRQLVYAADIAVSGMRNRSRDISFRHEGQTRDITLPATYDYSNLIRAGEILTVSQQAGIGVVRINNSLGNNDLIPAFDRALEQLAGSDAIIIDLRNTPSGGNTEVARSIIGHFVTGTRSYQIHEIPSLEREFSVPRRFVEQVKPRNPGFSGPVAVLGGHWTGSMGEGLVIGLDAAADAYTIASDMGDLLGALSNLDLKKSGARMDIGTESLFHVDGTPREDYVADLPLRESDRLTDGSDPAMAAALEYLQQAITSP</sequence>
<keyword evidence="1" id="KW-0732">Signal</keyword>
<dbReference type="SUPFAM" id="SSF50156">
    <property type="entry name" value="PDZ domain-like"/>
    <property type="match status" value="1"/>
</dbReference>
<accession>A0A1N6CZ79</accession>
<dbReference type="GO" id="GO:0006508">
    <property type="term" value="P:proteolysis"/>
    <property type="evidence" value="ECO:0007669"/>
    <property type="project" value="UniProtKB-KW"/>
</dbReference>
<evidence type="ECO:0000256" key="1">
    <source>
        <dbReference type="SAM" id="SignalP"/>
    </source>
</evidence>
<evidence type="ECO:0000313" key="3">
    <source>
        <dbReference type="EMBL" id="SIN63753.1"/>
    </source>
</evidence>
<dbReference type="InterPro" id="IPR036034">
    <property type="entry name" value="PDZ_sf"/>
</dbReference>
<name>A0A1N6CZ79_9SPHN</name>